<name>A0A6J7K407_9ZZZZ</name>
<reference evidence="1" key="1">
    <citation type="submission" date="2020-05" db="EMBL/GenBank/DDBJ databases">
        <authorList>
            <person name="Chiriac C."/>
            <person name="Salcher M."/>
            <person name="Ghai R."/>
            <person name="Kavagutti S V."/>
        </authorList>
    </citation>
    <scope>NUCLEOTIDE SEQUENCE</scope>
</reference>
<proteinExistence type="predicted"/>
<dbReference type="InterPro" id="IPR003787">
    <property type="entry name" value="Sulphur_relay_DsrE/F-like"/>
</dbReference>
<dbReference type="Gene3D" id="3.40.1260.10">
    <property type="entry name" value="DsrEFH-like"/>
    <property type="match status" value="1"/>
</dbReference>
<dbReference type="EMBL" id="CAFBMW010000021">
    <property type="protein sequence ID" value="CAB4949987.1"/>
    <property type="molecule type" value="Genomic_DNA"/>
</dbReference>
<organism evidence="1">
    <name type="scientific">freshwater metagenome</name>
    <dbReference type="NCBI Taxonomy" id="449393"/>
    <lineage>
        <taxon>unclassified sequences</taxon>
        <taxon>metagenomes</taxon>
        <taxon>ecological metagenomes</taxon>
    </lineage>
</organism>
<dbReference type="SUPFAM" id="SSF75169">
    <property type="entry name" value="DsrEFH-like"/>
    <property type="match status" value="1"/>
</dbReference>
<dbReference type="AlphaFoldDB" id="A0A6J7K407"/>
<dbReference type="Pfam" id="PF02635">
    <property type="entry name" value="DsrE"/>
    <property type="match status" value="1"/>
</dbReference>
<dbReference type="InterPro" id="IPR027396">
    <property type="entry name" value="DsrEFH-like"/>
</dbReference>
<protein>
    <submittedName>
        <fullName evidence="1">Unannotated protein</fullName>
    </submittedName>
</protein>
<gene>
    <name evidence="1" type="ORF">UFOPK3662_02479</name>
</gene>
<accession>A0A6J7K407</accession>
<sequence>MARSLVVKVTCGGEDAERLNQGFTVAAAAAAAGADVSLWLTGEAAWFGVPGRAEEFELDLATPLDQLMAAVLTSGTITVCSQCAARRGIVGGDLREGVTIAGAAVFAEQVLGDGVQALVY</sequence>
<evidence type="ECO:0000313" key="1">
    <source>
        <dbReference type="EMBL" id="CAB4949987.1"/>
    </source>
</evidence>